<dbReference type="AlphaFoldDB" id="A0A8I0AHQ9"/>
<dbReference type="Proteomes" id="UP000652847">
    <property type="component" value="Unassembled WGS sequence"/>
</dbReference>
<evidence type="ECO:0008006" key="3">
    <source>
        <dbReference type="Google" id="ProtNLM"/>
    </source>
</evidence>
<proteinExistence type="predicted"/>
<dbReference type="EMBL" id="JACOOT010000009">
    <property type="protein sequence ID" value="MBC5650311.1"/>
    <property type="molecule type" value="Genomic_DNA"/>
</dbReference>
<name>A0A8I0AHQ9_9FIRM</name>
<dbReference type="RefSeq" id="WP_186900968.1">
    <property type="nucleotide sequence ID" value="NZ_JACOOT010000009.1"/>
</dbReference>
<sequence>MKKKTRIIILGIVLVLAMAMSGCGVNQKSPEGVVESLIKEYVNGSEKKVKKCYSGGDDANEFLQTEIDATLQYFAAHNPTKVKVEECDKLSEKDKYTYVYIYYNLVLENSQEYPCVGTYMVEKNGSKYYVMPPSEITDELRTQAATDYAKFMTTDTYKNYTKAYNVFVKKNPGYEEKIANKLNAE</sequence>
<dbReference type="PROSITE" id="PS51257">
    <property type="entry name" value="PROKAR_LIPOPROTEIN"/>
    <property type="match status" value="1"/>
</dbReference>
<evidence type="ECO:0000313" key="1">
    <source>
        <dbReference type="EMBL" id="MBC5650311.1"/>
    </source>
</evidence>
<organism evidence="1 2">
    <name type="scientific">Blautia segnis</name>
    <dbReference type="NCBI Taxonomy" id="2763030"/>
    <lineage>
        <taxon>Bacteria</taxon>
        <taxon>Bacillati</taxon>
        <taxon>Bacillota</taxon>
        <taxon>Clostridia</taxon>
        <taxon>Lachnospirales</taxon>
        <taxon>Lachnospiraceae</taxon>
        <taxon>Blautia</taxon>
    </lineage>
</organism>
<accession>A0A8I0AHQ9</accession>
<reference evidence="1 2" key="1">
    <citation type="submission" date="2020-08" db="EMBL/GenBank/DDBJ databases">
        <title>Genome public.</title>
        <authorList>
            <person name="Liu C."/>
            <person name="Sun Q."/>
        </authorList>
    </citation>
    <scope>NUCLEOTIDE SEQUENCE [LARGE SCALE GENOMIC DNA]</scope>
    <source>
        <strain evidence="1 2">BX17</strain>
    </source>
</reference>
<gene>
    <name evidence="1" type="ORF">H8S54_04060</name>
</gene>
<keyword evidence="2" id="KW-1185">Reference proteome</keyword>
<protein>
    <recommendedName>
        <fullName evidence="3">Lipoprotein</fullName>
    </recommendedName>
</protein>
<evidence type="ECO:0000313" key="2">
    <source>
        <dbReference type="Proteomes" id="UP000652847"/>
    </source>
</evidence>
<comment type="caution">
    <text evidence="1">The sequence shown here is derived from an EMBL/GenBank/DDBJ whole genome shotgun (WGS) entry which is preliminary data.</text>
</comment>